<dbReference type="Gene3D" id="1.10.4030.10">
    <property type="entry name" value="Porin chaperone SurA, peptide-binding domain"/>
    <property type="match status" value="1"/>
</dbReference>
<feature type="signal peptide" evidence="2">
    <location>
        <begin position="1"/>
        <end position="22"/>
    </location>
</feature>
<name>A0A098EPL8_9BACL</name>
<evidence type="ECO:0000313" key="4">
    <source>
        <dbReference type="Proteomes" id="UP000043699"/>
    </source>
</evidence>
<feature type="compositionally biased region" description="Basic and acidic residues" evidence="1">
    <location>
        <begin position="27"/>
        <end position="39"/>
    </location>
</feature>
<sequence>MIKKMKFALAPFLLLLTLGACSDNEDAQPKEDEAAKSAEEATEEQQTELDLPAEKDVVVVVNEEEILGNVYNSVARQLETTLAADGKKASEPENAELVKEQAITVIVGNKLILQDAEEKGYKAEDAAVEERLESLKGQFEDEEAMNEALERTGFTLEDMESQLRDQIVYEQYVAEEVKAGEVTDEEVKEAYDGFASSSEQEAPAYEEMEPTIRQSLEQQNTQQAVYDRIEELKAKAEIDVKI</sequence>
<feature type="region of interest" description="Disordered" evidence="1">
    <location>
        <begin position="24"/>
        <end position="54"/>
    </location>
</feature>
<dbReference type="InterPro" id="IPR050245">
    <property type="entry name" value="PrsA_foldase"/>
</dbReference>
<dbReference type="STRING" id="1499687.BN1080_03269"/>
<dbReference type="Pfam" id="PF13624">
    <property type="entry name" value="SurA_N_3"/>
    <property type="match status" value="1"/>
</dbReference>
<dbReference type="SUPFAM" id="SSF109998">
    <property type="entry name" value="Triger factor/SurA peptide-binding domain-like"/>
    <property type="match status" value="1"/>
</dbReference>
<evidence type="ECO:0000256" key="1">
    <source>
        <dbReference type="SAM" id="MobiDB-lite"/>
    </source>
</evidence>
<dbReference type="AlphaFoldDB" id="A0A098EPL8"/>
<gene>
    <name evidence="3" type="primary">surA</name>
    <name evidence="3" type="ORF">BN1080_03269</name>
</gene>
<dbReference type="PANTHER" id="PTHR47245">
    <property type="entry name" value="PEPTIDYLPROLYL ISOMERASE"/>
    <property type="match status" value="1"/>
</dbReference>
<evidence type="ECO:0000256" key="2">
    <source>
        <dbReference type="SAM" id="SignalP"/>
    </source>
</evidence>
<feature type="chain" id="PRO_5038530637" evidence="2">
    <location>
        <begin position="23"/>
        <end position="242"/>
    </location>
</feature>
<dbReference type="RefSeq" id="WP_052653654.1">
    <property type="nucleotide sequence ID" value="NZ_CCXS01000001.1"/>
</dbReference>
<dbReference type="EMBL" id="CCXS01000001">
    <property type="protein sequence ID" value="CEG24248.1"/>
    <property type="molecule type" value="Genomic_DNA"/>
</dbReference>
<protein>
    <submittedName>
        <fullName evidence="3">Chaperone SurA</fullName>
    </submittedName>
</protein>
<keyword evidence="2" id="KW-0732">Signal</keyword>
<dbReference type="Proteomes" id="UP000043699">
    <property type="component" value="Unassembled WGS sequence"/>
</dbReference>
<dbReference type="PROSITE" id="PS51257">
    <property type="entry name" value="PROKAR_LIPOPROTEIN"/>
    <property type="match status" value="1"/>
</dbReference>
<accession>A0A098EPL8</accession>
<organism evidence="3 4">
    <name type="scientific">Planococcus massiliensis</name>
    <dbReference type="NCBI Taxonomy" id="1499687"/>
    <lineage>
        <taxon>Bacteria</taxon>
        <taxon>Bacillati</taxon>
        <taxon>Bacillota</taxon>
        <taxon>Bacilli</taxon>
        <taxon>Bacillales</taxon>
        <taxon>Caryophanaceae</taxon>
        <taxon>Planococcus</taxon>
    </lineage>
</organism>
<keyword evidence="4" id="KW-1185">Reference proteome</keyword>
<dbReference type="OrthoDB" id="4775280at2"/>
<proteinExistence type="predicted"/>
<dbReference type="InterPro" id="IPR027304">
    <property type="entry name" value="Trigger_fact/SurA_dom_sf"/>
</dbReference>
<reference evidence="3 4" key="1">
    <citation type="submission" date="2014-09" db="EMBL/GenBank/DDBJ databases">
        <authorList>
            <person name="Urmite Genomes Urmite Genomes"/>
        </authorList>
    </citation>
    <scope>NUCLEOTIDE SEQUENCE [LARGE SCALE GENOMIC DNA]</scope>
    <source>
        <strain evidence="3 4">ES2</strain>
    </source>
</reference>
<dbReference type="PANTHER" id="PTHR47245:SF2">
    <property type="entry name" value="PEPTIDYL-PROLYL CIS-TRANS ISOMERASE HP_0175-RELATED"/>
    <property type="match status" value="1"/>
</dbReference>
<evidence type="ECO:0000313" key="3">
    <source>
        <dbReference type="EMBL" id="CEG24248.1"/>
    </source>
</evidence>